<proteinExistence type="predicted"/>
<accession>A0A7W1WZM0</accession>
<comment type="caution">
    <text evidence="1">The sequence shown here is derived from an EMBL/GenBank/DDBJ whole genome shotgun (WGS) entry which is preliminary data.</text>
</comment>
<keyword evidence="2" id="KW-1185">Reference proteome</keyword>
<gene>
    <name evidence="1" type="ORF">H1S06_12400</name>
</gene>
<evidence type="ECO:0000313" key="1">
    <source>
        <dbReference type="EMBL" id="MBA4503163.1"/>
    </source>
</evidence>
<name>A0A7W1WZM0_9GAMM</name>
<evidence type="ECO:0000313" key="2">
    <source>
        <dbReference type="Proteomes" id="UP000538931"/>
    </source>
</evidence>
<sequence length="129" mass="14547">MSNETRHPDIEIYIKGRSMDQILAWLQARCEGLQPQHSGGGSHAFNATLDGTRIPVMIHEKAVGKAWVSVWFRSQATPWLQDLDCAKEAAAALDTQVRCIVSGWQDGDDPDEWWKVEGDGVEKINWRTE</sequence>
<dbReference type="Proteomes" id="UP000538931">
    <property type="component" value="Unassembled WGS sequence"/>
</dbReference>
<dbReference type="RefSeq" id="WP_181740667.1">
    <property type="nucleotide sequence ID" value="NZ_JACEMT010000052.1"/>
</dbReference>
<reference evidence="1 2" key="1">
    <citation type="submission" date="2020-07" db="EMBL/GenBank/DDBJ databases">
        <title>Bacterium isolated from marien macroalgae.</title>
        <authorList>
            <person name="Zhu K."/>
            <person name="Lu D."/>
            <person name="Du Z."/>
        </authorList>
    </citation>
    <scope>NUCLEOTIDE SEQUENCE [LARGE SCALE GENOMIC DNA]</scope>
    <source>
        <strain evidence="1 2">3-1745</strain>
    </source>
</reference>
<dbReference type="EMBL" id="JACEMT010000052">
    <property type="protein sequence ID" value="MBA4503163.1"/>
    <property type="molecule type" value="Genomic_DNA"/>
</dbReference>
<protein>
    <submittedName>
        <fullName evidence="1">Uncharacterized protein</fullName>
    </submittedName>
</protein>
<organism evidence="1 2">
    <name type="scientific">Marinobacterium marinum</name>
    <dbReference type="NCBI Taxonomy" id="2756129"/>
    <lineage>
        <taxon>Bacteria</taxon>
        <taxon>Pseudomonadati</taxon>
        <taxon>Pseudomonadota</taxon>
        <taxon>Gammaproteobacteria</taxon>
        <taxon>Oceanospirillales</taxon>
        <taxon>Oceanospirillaceae</taxon>
        <taxon>Marinobacterium</taxon>
    </lineage>
</organism>
<dbReference type="AlphaFoldDB" id="A0A7W1WZM0"/>